<dbReference type="Proteomes" id="UP001497444">
    <property type="component" value="Chromosome 13"/>
</dbReference>
<dbReference type="EMBL" id="OZ020108">
    <property type="protein sequence ID" value="CAK9261257.1"/>
    <property type="molecule type" value="Genomic_DNA"/>
</dbReference>
<accession>A0ABP0W461</accession>
<evidence type="ECO:0000313" key="1">
    <source>
        <dbReference type="EMBL" id="CAK9261257.1"/>
    </source>
</evidence>
<sequence>MAFEKKTTMVMKKVKQMSGVHIDELLNRVERVEWVVVKELMQSAANSDRQVNRLDTGDLEEKQLQHACLLQQERAEKKSARHGQ</sequence>
<gene>
    <name evidence="1" type="ORF">CSSPJE1EN1_LOCUS6735</name>
</gene>
<name>A0ABP0W461_9BRYO</name>
<reference evidence="1" key="1">
    <citation type="submission" date="2024-02" db="EMBL/GenBank/DDBJ databases">
        <authorList>
            <consortium name="ELIXIR-Norway"/>
            <consortium name="Elixir Norway"/>
        </authorList>
    </citation>
    <scope>NUCLEOTIDE SEQUENCE</scope>
</reference>
<organism evidence="1 2">
    <name type="scientific">Sphagnum jensenii</name>
    <dbReference type="NCBI Taxonomy" id="128206"/>
    <lineage>
        <taxon>Eukaryota</taxon>
        <taxon>Viridiplantae</taxon>
        <taxon>Streptophyta</taxon>
        <taxon>Embryophyta</taxon>
        <taxon>Bryophyta</taxon>
        <taxon>Sphagnophytina</taxon>
        <taxon>Sphagnopsida</taxon>
        <taxon>Sphagnales</taxon>
        <taxon>Sphagnaceae</taxon>
        <taxon>Sphagnum</taxon>
    </lineage>
</organism>
<protein>
    <submittedName>
        <fullName evidence="1">Uncharacterized protein</fullName>
    </submittedName>
</protein>
<proteinExistence type="predicted"/>
<keyword evidence="2" id="KW-1185">Reference proteome</keyword>
<evidence type="ECO:0000313" key="2">
    <source>
        <dbReference type="Proteomes" id="UP001497444"/>
    </source>
</evidence>